<dbReference type="SUPFAM" id="SSF52499">
    <property type="entry name" value="Isochorismatase-like hydrolases"/>
    <property type="match status" value="1"/>
</dbReference>
<reference evidence="4 5" key="1">
    <citation type="submission" date="2017-04" db="EMBL/GenBank/DDBJ databases">
        <title>Complete genome sequence of Flavobacterium kingsejong AJ004.</title>
        <authorList>
            <person name="Lee P.C."/>
        </authorList>
    </citation>
    <scope>NUCLEOTIDE SEQUENCE [LARGE SCALE GENOMIC DNA]</scope>
    <source>
        <strain evidence="4 5">AJ004</strain>
    </source>
</reference>
<feature type="chain" id="PRO_5015392316" description="Isochorismatase-like domain-containing protein" evidence="2">
    <location>
        <begin position="25"/>
        <end position="215"/>
    </location>
</feature>
<dbReference type="GO" id="GO:0016787">
    <property type="term" value="F:hydrolase activity"/>
    <property type="evidence" value="ECO:0007669"/>
    <property type="project" value="UniProtKB-KW"/>
</dbReference>
<dbReference type="OrthoDB" id="9791276at2"/>
<keyword evidence="5" id="KW-1185">Reference proteome</keyword>
<evidence type="ECO:0000256" key="2">
    <source>
        <dbReference type="SAM" id="SignalP"/>
    </source>
</evidence>
<gene>
    <name evidence="4" type="ORF">FK004_12935</name>
</gene>
<dbReference type="PANTHER" id="PTHR43540:SF1">
    <property type="entry name" value="ISOCHORISMATASE HYDROLASE"/>
    <property type="match status" value="1"/>
</dbReference>
<dbReference type="CDD" id="cd01014">
    <property type="entry name" value="nicotinamidase_related"/>
    <property type="match status" value="1"/>
</dbReference>
<dbReference type="EMBL" id="CP020919">
    <property type="protein sequence ID" value="AWG26064.1"/>
    <property type="molecule type" value="Genomic_DNA"/>
</dbReference>
<dbReference type="KEGG" id="fki:FK004_12935"/>
<dbReference type="RefSeq" id="WP_108737602.1">
    <property type="nucleotide sequence ID" value="NZ_CP020919.1"/>
</dbReference>
<dbReference type="AlphaFoldDB" id="A0A2S1LQQ1"/>
<dbReference type="Proteomes" id="UP000244677">
    <property type="component" value="Chromosome"/>
</dbReference>
<feature type="domain" description="Isochorismatase-like" evidence="3">
    <location>
        <begin position="33"/>
        <end position="175"/>
    </location>
</feature>
<dbReference type="InterPro" id="IPR036380">
    <property type="entry name" value="Isochorismatase-like_sf"/>
</dbReference>
<feature type="signal peptide" evidence="2">
    <location>
        <begin position="1"/>
        <end position="24"/>
    </location>
</feature>
<keyword evidence="1" id="KW-0378">Hydrolase</keyword>
<dbReference type="InterPro" id="IPR000868">
    <property type="entry name" value="Isochorismatase-like_dom"/>
</dbReference>
<evidence type="ECO:0000313" key="5">
    <source>
        <dbReference type="Proteomes" id="UP000244677"/>
    </source>
</evidence>
<dbReference type="InterPro" id="IPR050272">
    <property type="entry name" value="Isochorismatase-like_hydrls"/>
</dbReference>
<accession>A0A2S1LQQ1</accession>
<dbReference type="PANTHER" id="PTHR43540">
    <property type="entry name" value="PEROXYUREIDOACRYLATE/UREIDOACRYLATE AMIDOHYDROLASE-RELATED"/>
    <property type="match status" value="1"/>
</dbReference>
<keyword evidence="2" id="KW-0732">Signal</keyword>
<protein>
    <recommendedName>
        <fullName evidence="3">Isochorismatase-like domain-containing protein</fullName>
    </recommendedName>
</protein>
<organism evidence="4 5">
    <name type="scientific">Flavobacterium kingsejongi</name>
    <dbReference type="NCBI Taxonomy" id="1678728"/>
    <lineage>
        <taxon>Bacteria</taxon>
        <taxon>Pseudomonadati</taxon>
        <taxon>Bacteroidota</taxon>
        <taxon>Flavobacteriia</taxon>
        <taxon>Flavobacteriales</taxon>
        <taxon>Flavobacteriaceae</taxon>
        <taxon>Flavobacterium</taxon>
    </lineage>
</organism>
<name>A0A2S1LQQ1_9FLAO</name>
<sequence>MKNRQRYYWLYAVLFFYIAGTLQAQNQPDAATTALVVIDVQNDYFPGGKMTLNGADEAAANTALLLQKFRSEKRTIIHIQHIGPETAPFLATGTVGAELYHKVAPLPGEKVITKQYPNSFRETALLAYLKEKHITHLVIAGMMTDVCVDATVRAAKDFDLNTIVIGDACATKERTLYGKVIPAHQIHTAYLAGLTAVGNLYAEVWQTKDYLSRSK</sequence>
<dbReference type="Gene3D" id="3.40.50.850">
    <property type="entry name" value="Isochorismatase-like"/>
    <property type="match status" value="1"/>
</dbReference>
<evidence type="ECO:0000259" key="3">
    <source>
        <dbReference type="Pfam" id="PF00857"/>
    </source>
</evidence>
<evidence type="ECO:0000256" key="1">
    <source>
        <dbReference type="ARBA" id="ARBA00022801"/>
    </source>
</evidence>
<evidence type="ECO:0000313" key="4">
    <source>
        <dbReference type="EMBL" id="AWG26064.1"/>
    </source>
</evidence>
<proteinExistence type="predicted"/>
<dbReference type="Pfam" id="PF00857">
    <property type="entry name" value="Isochorismatase"/>
    <property type="match status" value="1"/>
</dbReference>